<dbReference type="AlphaFoldDB" id="A0A3M4M5H5"/>
<evidence type="ECO:0000256" key="1">
    <source>
        <dbReference type="SAM" id="Phobius"/>
    </source>
</evidence>
<dbReference type="Pfam" id="PF24672">
    <property type="entry name" value="DUF7654"/>
    <property type="match status" value="1"/>
</dbReference>
<evidence type="ECO:0000259" key="3">
    <source>
        <dbReference type="Pfam" id="PF24677"/>
    </source>
</evidence>
<evidence type="ECO:0000313" key="5">
    <source>
        <dbReference type="Proteomes" id="UP000277236"/>
    </source>
</evidence>
<dbReference type="EMBL" id="RBRE01000017">
    <property type="protein sequence ID" value="RMQ49168.1"/>
    <property type="molecule type" value="Genomic_DNA"/>
</dbReference>
<feature type="transmembrane region" description="Helical" evidence="1">
    <location>
        <begin position="234"/>
        <end position="253"/>
    </location>
</feature>
<dbReference type="Pfam" id="PF24677">
    <property type="entry name" value="DUF7657"/>
    <property type="match status" value="1"/>
</dbReference>
<keyword evidence="1" id="KW-0812">Transmembrane</keyword>
<feature type="transmembrane region" description="Helical" evidence="1">
    <location>
        <begin position="481"/>
        <end position="502"/>
    </location>
</feature>
<feature type="transmembrane region" description="Helical" evidence="1">
    <location>
        <begin position="6"/>
        <end position="22"/>
    </location>
</feature>
<gene>
    <name evidence="4" type="ORF">ALQ04_00271</name>
</gene>
<reference evidence="4 5" key="1">
    <citation type="submission" date="2018-08" db="EMBL/GenBank/DDBJ databases">
        <title>Recombination of ecologically and evolutionarily significant loci maintains genetic cohesion in the Pseudomonas syringae species complex.</title>
        <authorList>
            <person name="Dillon M."/>
            <person name="Thakur S."/>
            <person name="Almeida R.N.D."/>
            <person name="Weir B.S."/>
            <person name="Guttman D.S."/>
        </authorList>
    </citation>
    <scope>NUCLEOTIDE SEQUENCE [LARGE SCALE GENOMIC DNA]</scope>
    <source>
        <strain evidence="4 5">ICMP 3353</strain>
    </source>
</reference>
<dbReference type="InterPro" id="IPR056071">
    <property type="entry name" value="DUF7654"/>
</dbReference>
<feature type="transmembrane region" description="Helical" evidence="1">
    <location>
        <begin position="509"/>
        <end position="530"/>
    </location>
</feature>
<feature type="transmembrane region" description="Helical" evidence="1">
    <location>
        <begin position="161"/>
        <end position="182"/>
    </location>
</feature>
<organism evidence="4 5">
    <name type="scientific">Pseudomonas cichorii</name>
    <dbReference type="NCBI Taxonomy" id="36746"/>
    <lineage>
        <taxon>Bacteria</taxon>
        <taxon>Pseudomonadati</taxon>
        <taxon>Pseudomonadota</taxon>
        <taxon>Gammaproteobacteria</taxon>
        <taxon>Pseudomonadales</taxon>
        <taxon>Pseudomonadaceae</taxon>
        <taxon>Pseudomonas</taxon>
    </lineage>
</organism>
<evidence type="ECO:0000313" key="4">
    <source>
        <dbReference type="EMBL" id="RMQ49168.1"/>
    </source>
</evidence>
<dbReference type="Proteomes" id="UP000277236">
    <property type="component" value="Unassembled WGS sequence"/>
</dbReference>
<keyword evidence="1" id="KW-0472">Membrane</keyword>
<feature type="transmembrane region" description="Helical" evidence="1">
    <location>
        <begin position="259"/>
        <end position="275"/>
    </location>
</feature>
<dbReference type="OrthoDB" id="6053736at2"/>
<accession>A0A3M4M5H5</accession>
<evidence type="ECO:0000259" key="2">
    <source>
        <dbReference type="Pfam" id="PF24672"/>
    </source>
</evidence>
<feature type="transmembrane region" description="Helical" evidence="1">
    <location>
        <begin position="425"/>
        <end position="442"/>
    </location>
</feature>
<feature type="transmembrane region" description="Helical" evidence="1">
    <location>
        <begin position="550"/>
        <end position="571"/>
    </location>
</feature>
<sequence>MGIALIKLMMLAALSALVICFIRTDLLRRSIKARLKIDLQEPLLFSCCVLLVFMLFTTLGLSGSSLNLGLRQSPFIEADMTRVWGSEQAIRSDEWLVLTPMAIAQYQHVPRYPVVNDRLGLDGQNMLVAGMTGLPVAHLSALARPATWGFFVFDLKRALAWYWWFPLFGCFLALAHVLHALAPGRWRQGFLFSLLFVSAPYVVAWSFWPAYAVFFPCIALLCLLKILQPRKSWLLVPLGILAGVAVAGFFLLLYPPWQVTVGYLFIALIVGVAIRDRLYRNITLESVLALLLALLVAGLLAGSWWLSAREAIEAMMHTVYPGQRNIEVGGDIAWHILLKGYTNIMTLQYAEPRLNNQSEAASFYYFFLPLAVLFIRRARQRSLTALEIAVAVMIGFILLYMLMGVGRTLSHYSLWSYVTSKRADLALGLACLVLTHLLIRPLRIPSFARSHNTIVMGSIALLWAVLVYVAIRAFGEPLPTGLSMPIILALTFMAIACSYFLLVGRPYAFLGLNLGLTLATTLSFHSLSIAPQYLKSPSVQSDAPVLVLGSQIPAMFLLASGNQVVNGVFYYPQASVWRRLDPEGREVMLYNRYQHLLFLGQPSVEELQITVPQADVVKVLVNLQHLDFNRTGAARIMAPESDSALLRQNPSLSIEHAEKGWAWFRVKPLP</sequence>
<feature type="transmembrane region" description="Helical" evidence="1">
    <location>
        <begin position="287"/>
        <end position="306"/>
    </location>
</feature>
<keyword evidence="1" id="KW-1133">Transmembrane helix</keyword>
<feature type="transmembrane region" description="Helical" evidence="1">
    <location>
        <begin position="454"/>
        <end position="475"/>
    </location>
</feature>
<comment type="caution">
    <text evidence="4">The sequence shown here is derived from an EMBL/GenBank/DDBJ whole genome shotgun (WGS) entry which is preliminary data.</text>
</comment>
<feature type="domain" description="DUF7657" evidence="3">
    <location>
        <begin position="47"/>
        <end position="440"/>
    </location>
</feature>
<feature type="transmembrane region" description="Helical" evidence="1">
    <location>
        <begin position="385"/>
        <end position="405"/>
    </location>
</feature>
<feature type="transmembrane region" description="Helical" evidence="1">
    <location>
        <begin position="361"/>
        <end position="378"/>
    </location>
</feature>
<evidence type="ECO:0008006" key="6">
    <source>
        <dbReference type="Google" id="ProtNLM"/>
    </source>
</evidence>
<feature type="transmembrane region" description="Helical" evidence="1">
    <location>
        <begin position="43"/>
        <end position="61"/>
    </location>
</feature>
<dbReference type="RefSeq" id="WP_122314817.1">
    <property type="nucleotide sequence ID" value="NZ_RBRE01000017.1"/>
</dbReference>
<proteinExistence type="predicted"/>
<name>A0A3M4M5H5_PSECI</name>
<feature type="domain" description="DUF7654" evidence="2">
    <location>
        <begin position="541"/>
        <end position="667"/>
    </location>
</feature>
<dbReference type="InterPro" id="IPR056074">
    <property type="entry name" value="DUF7657"/>
</dbReference>
<feature type="transmembrane region" description="Helical" evidence="1">
    <location>
        <begin position="211"/>
        <end position="227"/>
    </location>
</feature>
<protein>
    <recommendedName>
        <fullName evidence="6">Glycosyltransferase RgtA/B/C/D-like domain-containing protein</fullName>
    </recommendedName>
</protein>